<sequence length="67" mass="7420">VAVTTDFATRFLTEVREMQVLVLLVALLSVCSWTTLSVDGVTISLNGEPIPNNSISRRSVYDFECKL</sequence>
<protein>
    <submittedName>
        <fullName evidence="2">Uncharacterized protein</fullName>
    </submittedName>
</protein>
<keyword evidence="1" id="KW-0472">Membrane</keyword>
<evidence type="ECO:0000313" key="3">
    <source>
        <dbReference type="Proteomes" id="UP001174909"/>
    </source>
</evidence>
<comment type="caution">
    <text evidence="2">The sequence shown here is derived from an EMBL/GenBank/DDBJ whole genome shotgun (WGS) entry which is preliminary data.</text>
</comment>
<evidence type="ECO:0000256" key="1">
    <source>
        <dbReference type="SAM" id="Phobius"/>
    </source>
</evidence>
<keyword evidence="1" id="KW-1133">Transmembrane helix</keyword>
<gene>
    <name evidence="2" type="ORF">GBAR_LOCUS29991</name>
</gene>
<keyword evidence="1" id="KW-0812">Transmembrane</keyword>
<name>A0AA35TV01_GEOBA</name>
<feature type="transmembrane region" description="Helical" evidence="1">
    <location>
        <begin position="20"/>
        <end position="38"/>
    </location>
</feature>
<keyword evidence="3" id="KW-1185">Reference proteome</keyword>
<reference evidence="2" key="1">
    <citation type="submission" date="2023-03" db="EMBL/GenBank/DDBJ databases">
        <authorList>
            <person name="Steffen K."/>
            <person name="Cardenas P."/>
        </authorList>
    </citation>
    <scope>NUCLEOTIDE SEQUENCE</scope>
</reference>
<evidence type="ECO:0000313" key="2">
    <source>
        <dbReference type="EMBL" id="CAI8054958.1"/>
    </source>
</evidence>
<dbReference type="AlphaFoldDB" id="A0AA35TV01"/>
<organism evidence="2 3">
    <name type="scientific">Geodia barretti</name>
    <name type="common">Barrett's horny sponge</name>
    <dbReference type="NCBI Taxonomy" id="519541"/>
    <lineage>
        <taxon>Eukaryota</taxon>
        <taxon>Metazoa</taxon>
        <taxon>Porifera</taxon>
        <taxon>Demospongiae</taxon>
        <taxon>Heteroscleromorpha</taxon>
        <taxon>Tetractinellida</taxon>
        <taxon>Astrophorina</taxon>
        <taxon>Geodiidae</taxon>
        <taxon>Geodia</taxon>
    </lineage>
</organism>
<feature type="non-terminal residue" evidence="2">
    <location>
        <position position="1"/>
    </location>
</feature>
<dbReference type="Proteomes" id="UP001174909">
    <property type="component" value="Unassembled WGS sequence"/>
</dbReference>
<accession>A0AA35TV01</accession>
<proteinExistence type="predicted"/>
<dbReference type="EMBL" id="CASHTH010004230">
    <property type="protein sequence ID" value="CAI8054958.1"/>
    <property type="molecule type" value="Genomic_DNA"/>
</dbReference>